<gene>
    <name evidence="2" type="ORF">VP1G_07223</name>
</gene>
<sequence length="452" mass="52831">MLHYLRLEAAWARRVWIDQICINQGDIPERNDQILLMTEIYSRAQQVIAWIGECSPAEKRCLDLVARFRLADTFYDMARRLSHPWKSEVSIDISARIERLYLDTPEIKLWLDDTTLQEAMEGVVRRQYFRHKWIVQEVTVARCVTVKCGECSLDMEHLFNWVACVRYILRRTTPIKYMTYYFITLLDSYRRQYLQHGTMDWNGFQEAFMWTKYHATADLKDQVYALRGICKTLRENTPLLDYSKSDVDIFVETAKASNFTDKGRLTILNAQRSPRHGVDLPTWCPDYGATEACFDKHFPSRKLLAKSIRPNSMPVFDGDCLIVRGIIIDSIASLSEGTALRPGADQPRYYKAWRAWLSFIEPATSSEEGKEPIHLAFWSTLFCDTEDWLDPRSAPETRDAASLLKYVEAIHSRLVKFDSGDALLDKDWDKRVVQIHCVGCNEKYYFYDYLYD</sequence>
<dbReference type="InterPro" id="IPR010730">
    <property type="entry name" value="HET"/>
</dbReference>
<dbReference type="EMBL" id="KN714740">
    <property type="protein sequence ID" value="KUI59987.1"/>
    <property type="molecule type" value="Genomic_DNA"/>
</dbReference>
<name>A0A194V7L5_CYTMA</name>
<accession>A0A194V7L5</accession>
<dbReference type="PANTHER" id="PTHR24148:SF73">
    <property type="entry name" value="HET DOMAIN PROTEIN (AFU_ORTHOLOGUE AFUA_8G01020)"/>
    <property type="match status" value="1"/>
</dbReference>
<evidence type="ECO:0000313" key="2">
    <source>
        <dbReference type="EMBL" id="KUI59987.1"/>
    </source>
</evidence>
<feature type="domain" description="Heterokaryon incompatibility" evidence="1">
    <location>
        <begin position="10"/>
        <end position="137"/>
    </location>
</feature>
<reference evidence="3" key="1">
    <citation type="submission" date="2014-12" db="EMBL/GenBank/DDBJ databases">
        <title>Genome Sequence of Valsa Canker Pathogens Uncovers a Specific Adaption of Colonization on Woody Bark.</title>
        <authorList>
            <person name="Yin Z."/>
            <person name="Liu H."/>
            <person name="Gao X."/>
            <person name="Li Z."/>
            <person name="Song N."/>
            <person name="Ke X."/>
            <person name="Dai Q."/>
            <person name="Wu Y."/>
            <person name="Sun Y."/>
            <person name="Xu J.-R."/>
            <person name="Kang Z.K."/>
            <person name="Wang L."/>
            <person name="Huang L."/>
        </authorList>
    </citation>
    <scope>NUCLEOTIDE SEQUENCE [LARGE SCALE GENOMIC DNA]</scope>
    <source>
        <strain evidence="3">SXYL134</strain>
    </source>
</reference>
<keyword evidence="3" id="KW-1185">Reference proteome</keyword>
<dbReference type="AlphaFoldDB" id="A0A194V7L5"/>
<dbReference type="STRING" id="694573.A0A194V7L5"/>
<dbReference type="Pfam" id="PF06985">
    <property type="entry name" value="HET"/>
    <property type="match status" value="1"/>
</dbReference>
<proteinExistence type="predicted"/>
<organism evidence="2 3">
    <name type="scientific">Cytospora mali</name>
    <name type="common">Apple Valsa canker fungus</name>
    <name type="synonym">Valsa mali</name>
    <dbReference type="NCBI Taxonomy" id="578113"/>
    <lineage>
        <taxon>Eukaryota</taxon>
        <taxon>Fungi</taxon>
        <taxon>Dikarya</taxon>
        <taxon>Ascomycota</taxon>
        <taxon>Pezizomycotina</taxon>
        <taxon>Sordariomycetes</taxon>
        <taxon>Sordariomycetidae</taxon>
        <taxon>Diaporthales</taxon>
        <taxon>Cytosporaceae</taxon>
        <taxon>Cytospora</taxon>
    </lineage>
</organism>
<evidence type="ECO:0000313" key="3">
    <source>
        <dbReference type="Proteomes" id="UP000078576"/>
    </source>
</evidence>
<dbReference type="InterPro" id="IPR052895">
    <property type="entry name" value="HetReg/Transcr_Mod"/>
</dbReference>
<evidence type="ECO:0000259" key="1">
    <source>
        <dbReference type="Pfam" id="PF06985"/>
    </source>
</evidence>
<dbReference type="Proteomes" id="UP000078576">
    <property type="component" value="Unassembled WGS sequence"/>
</dbReference>
<dbReference type="PANTHER" id="PTHR24148">
    <property type="entry name" value="ANKYRIN REPEAT DOMAIN-CONTAINING PROTEIN 39 HOMOLOG-RELATED"/>
    <property type="match status" value="1"/>
</dbReference>
<protein>
    <submittedName>
        <fullName evidence="2">Heterokaryon incompatibility protein 6, OR allele</fullName>
    </submittedName>
</protein>
<dbReference type="OrthoDB" id="4587016at2759"/>